<dbReference type="EMBL" id="JAPIUX010000024">
    <property type="protein sequence ID" value="MCX2562159.1"/>
    <property type="molecule type" value="Genomic_DNA"/>
</dbReference>
<gene>
    <name evidence="1" type="ORF">OQ252_12235</name>
</gene>
<evidence type="ECO:0000313" key="1">
    <source>
        <dbReference type="EMBL" id="MCX2562159.1"/>
    </source>
</evidence>
<name>A0ABT3QA50_9PROT</name>
<reference evidence="1 2" key="1">
    <citation type="submission" date="2022-11" db="EMBL/GenBank/DDBJ databases">
        <title>Genome sequencing of Acetobacter type strain.</title>
        <authorList>
            <person name="Heo J."/>
            <person name="Lee D."/>
            <person name="Han B.-H."/>
            <person name="Hong S.-B."/>
            <person name="Kwon S.-W."/>
        </authorList>
    </citation>
    <scope>NUCLEOTIDE SEQUENCE [LARGE SCALE GENOMIC DNA]</scope>
    <source>
        <strain evidence="1 2">KACC 21251</strain>
    </source>
</reference>
<dbReference type="Pfam" id="PF23982">
    <property type="entry name" value="XM1_gp53_minor_capsid"/>
    <property type="match status" value="1"/>
</dbReference>
<dbReference type="Proteomes" id="UP001526446">
    <property type="component" value="Unassembled WGS sequence"/>
</dbReference>
<proteinExistence type="predicted"/>
<keyword evidence="2" id="KW-1185">Reference proteome</keyword>
<comment type="caution">
    <text evidence="1">The sequence shown here is derived from an EMBL/GenBank/DDBJ whole genome shotgun (WGS) entry which is preliminary data.</text>
</comment>
<dbReference type="InterPro" id="IPR056914">
    <property type="entry name" value="Gp53-like"/>
</dbReference>
<dbReference type="RefSeq" id="WP_166123346.1">
    <property type="nucleotide sequence ID" value="NZ_JAPIUX010000024.1"/>
</dbReference>
<evidence type="ECO:0000313" key="2">
    <source>
        <dbReference type="Proteomes" id="UP001526446"/>
    </source>
</evidence>
<protein>
    <submittedName>
        <fullName evidence="1">Uncharacterized protein</fullName>
    </submittedName>
</protein>
<organism evidence="1 2">
    <name type="scientific">Acetobacter farinalis</name>
    <dbReference type="NCBI Taxonomy" id="1260984"/>
    <lineage>
        <taxon>Bacteria</taxon>
        <taxon>Pseudomonadati</taxon>
        <taxon>Pseudomonadota</taxon>
        <taxon>Alphaproteobacteria</taxon>
        <taxon>Acetobacterales</taxon>
        <taxon>Acetobacteraceae</taxon>
        <taxon>Acetobacter</taxon>
    </lineage>
</organism>
<sequence length="169" mass="16864">MPFQTQITSQPAPGLPGDFASLNPTASFPAGEGALVAATGGCLIGAFGWVQGDGRSVANAPVSSASTSAPPDGFVHRDLTAQIINLPDEGSLLIPEGYPVTLLTAGDFWAVTITAATPGQAVFASITNGSIATAAAGATLSGAVQTRFYVTSTCAAGELVKISSWSHAV</sequence>
<accession>A0ABT3QA50</accession>